<accession>A0A2K8Z567</accession>
<dbReference type="SUPFAM" id="SSF48452">
    <property type="entry name" value="TPR-like"/>
    <property type="match status" value="1"/>
</dbReference>
<dbReference type="RefSeq" id="WP_100991432.1">
    <property type="nucleotide sequence ID" value="NZ_CP025096.1"/>
</dbReference>
<name>A0A2K8Z567_9BACT</name>
<dbReference type="OrthoDB" id="935812at2"/>
<evidence type="ECO:0000313" key="3">
    <source>
        <dbReference type="Proteomes" id="UP000232883"/>
    </source>
</evidence>
<protein>
    <recommendedName>
        <fullName evidence="4">Tetratricopeptide repeat protein</fullName>
    </recommendedName>
</protein>
<organism evidence="2 3">
    <name type="scientific">Spirosoma pollinicola</name>
    <dbReference type="NCBI Taxonomy" id="2057025"/>
    <lineage>
        <taxon>Bacteria</taxon>
        <taxon>Pseudomonadati</taxon>
        <taxon>Bacteroidota</taxon>
        <taxon>Cytophagia</taxon>
        <taxon>Cytophagales</taxon>
        <taxon>Cytophagaceae</taxon>
        <taxon>Spirosoma</taxon>
    </lineage>
</organism>
<dbReference type="KEGG" id="spir:CWM47_26220"/>
<dbReference type="Gene3D" id="1.25.40.10">
    <property type="entry name" value="Tetratricopeptide repeat domain"/>
    <property type="match status" value="2"/>
</dbReference>
<sequence>MKYVLFLSLLLPLSAFAQDGEKQLKSCASMLTNNRQPQRFPFFLTGRRTNQPDTLSASAQNYRYRAFSYLWQNDYEAATLWMEKTGDNYPKENGMIGEVYLSKLQDYPRALRHLDAYDALTPYFDDMIGNNPVSYLRGLTYRNLGNHTKALEQFCIGIDSLALKHGAEWVNYKHFVSRAMSYIATGQADKALVDLAKANKNFSRSALVAYHRGRALLQLSRTAEARTAFQDASFFYKALRAERTGDYQEDDYNPVYEEEIDEALSQLKPTKP</sequence>
<feature type="signal peptide" evidence="1">
    <location>
        <begin position="1"/>
        <end position="17"/>
    </location>
</feature>
<evidence type="ECO:0000256" key="1">
    <source>
        <dbReference type="SAM" id="SignalP"/>
    </source>
</evidence>
<proteinExistence type="predicted"/>
<keyword evidence="3" id="KW-1185">Reference proteome</keyword>
<evidence type="ECO:0008006" key="4">
    <source>
        <dbReference type="Google" id="ProtNLM"/>
    </source>
</evidence>
<reference evidence="2 3" key="1">
    <citation type="submission" date="2017-11" db="EMBL/GenBank/DDBJ databases">
        <title>Taxonomic description and genome sequences of Spirosoma HA7 sp. nov., isolated from pollen microhabitat of Corylus avellana.</title>
        <authorList>
            <person name="Ambika Manirajan B."/>
            <person name="Suarez C."/>
            <person name="Ratering S."/>
            <person name="Geissler-Plaum R."/>
            <person name="Cardinale M."/>
            <person name="Sylvia S."/>
        </authorList>
    </citation>
    <scope>NUCLEOTIDE SEQUENCE [LARGE SCALE GENOMIC DNA]</scope>
    <source>
        <strain evidence="2 3">HA7</strain>
    </source>
</reference>
<evidence type="ECO:0000313" key="2">
    <source>
        <dbReference type="EMBL" id="AUD05036.1"/>
    </source>
</evidence>
<dbReference type="AlphaFoldDB" id="A0A2K8Z567"/>
<dbReference type="EMBL" id="CP025096">
    <property type="protein sequence ID" value="AUD05036.1"/>
    <property type="molecule type" value="Genomic_DNA"/>
</dbReference>
<gene>
    <name evidence="2" type="ORF">CWM47_26220</name>
</gene>
<feature type="chain" id="PRO_5014610001" description="Tetratricopeptide repeat protein" evidence="1">
    <location>
        <begin position="18"/>
        <end position="272"/>
    </location>
</feature>
<keyword evidence="1" id="KW-0732">Signal</keyword>
<dbReference type="Proteomes" id="UP000232883">
    <property type="component" value="Chromosome"/>
</dbReference>
<dbReference type="InterPro" id="IPR011990">
    <property type="entry name" value="TPR-like_helical_dom_sf"/>
</dbReference>